<dbReference type="AlphaFoldDB" id="A0A1F6P824"/>
<organism evidence="2 3">
    <name type="scientific">Candidatus Magasanikbacteria bacterium RIFOXYD1_FULL_40_23</name>
    <dbReference type="NCBI Taxonomy" id="1798705"/>
    <lineage>
        <taxon>Bacteria</taxon>
        <taxon>Candidatus Magasanikiibacteriota</taxon>
    </lineage>
</organism>
<protein>
    <submittedName>
        <fullName evidence="2">Uncharacterized protein</fullName>
    </submittedName>
</protein>
<evidence type="ECO:0000313" key="3">
    <source>
        <dbReference type="Proteomes" id="UP000176634"/>
    </source>
</evidence>
<evidence type="ECO:0000313" key="2">
    <source>
        <dbReference type="EMBL" id="OGH92331.1"/>
    </source>
</evidence>
<dbReference type="EMBL" id="MFRA01000006">
    <property type="protein sequence ID" value="OGH92331.1"/>
    <property type="molecule type" value="Genomic_DNA"/>
</dbReference>
<reference evidence="2 3" key="1">
    <citation type="journal article" date="2016" name="Nat. Commun.">
        <title>Thousands of microbial genomes shed light on interconnected biogeochemical processes in an aquifer system.</title>
        <authorList>
            <person name="Anantharaman K."/>
            <person name="Brown C.T."/>
            <person name="Hug L.A."/>
            <person name="Sharon I."/>
            <person name="Castelle C.J."/>
            <person name="Probst A.J."/>
            <person name="Thomas B.C."/>
            <person name="Singh A."/>
            <person name="Wilkins M.J."/>
            <person name="Karaoz U."/>
            <person name="Brodie E.L."/>
            <person name="Williams K.H."/>
            <person name="Hubbard S.S."/>
            <person name="Banfield J.F."/>
        </authorList>
    </citation>
    <scope>NUCLEOTIDE SEQUENCE [LARGE SCALE GENOMIC DNA]</scope>
</reference>
<dbReference type="STRING" id="1798705.A2563_05095"/>
<feature type="transmembrane region" description="Helical" evidence="1">
    <location>
        <begin position="46"/>
        <end position="67"/>
    </location>
</feature>
<keyword evidence="1" id="KW-0812">Transmembrane</keyword>
<proteinExistence type="predicted"/>
<keyword evidence="1" id="KW-1133">Transmembrane helix</keyword>
<feature type="transmembrane region" description="Helical" evidence="1">
    <location>
        <begin position="15"/>
        <end position="34"/>
    </location>
</feature>
<name>A0A1F6P824_9BACT</name>
<sequence length="112" mass="12857">MLLADLQNETSERRYFKLGLLFLVGDGIAYFIFTTYENANKGLEEAVGLLAFVMVLVLQIIILRLYFKKVAENTEADTVNLVFHRTFYFLSIGQMVLMSMELLVLLRKLILG</sequence>
<comment type="caution">
    <text evidence="2">The sequence shown here is derived from an EMBL/GenBank/DDBJ whole genome shotgun (WGS) entry which is preliminary data.</text>
</comment>
<keyword evidence="1" id="KW-0472">Membrane</keyword>
<gene>
    <name evidence="2" type="ORF">A2563_05095</name>
</gene>
<evidence type="ECO:0000256" key="1">
    <source>
        <dbReference type="SAM" id="Phobius"/>
    </source>
</evidence>
<accession>A0A1F6P824</accession>
<feature type="transmembrane region" description="Helical" evidence="1">
    <location>
        <begin position="87"/>
        <end position="106"/>
    </location>
</feature>
<dbReference type="Proteomes" id="UP000176634">
    <property type="component" value="Unassembled WGS sequence"/>
</dbReference>